<name>A0A367KSS4_RHIST</name>
<accession>A0A367KSS4</accession>
<gene>
    <name evidence="1" type="ORF">CU098_009391</name>
</gene>
<evidence type="ECO:0000313" key="2">
    <source>
        <dbReference type="Proteomes" id="UP000253551"/>
    </source>
</evidence>
<proteinExistence type="predicted"/>
<organism evidence="1 2">
    <name type="scientific">Rhizopus stolonifer</name>
    <name type="common">Rhizopus nigricans</name>
    <dbReference type="NCBI Taxonomy" id="4846"/>
    <lineage>
        <taxon>Eukaryota</taxon>
        <taxon>Fungi</taxon>
        <taxon>Fungi incertae sedis</taxon>
        <taxon>Mucoromycota</taxon>
        <taxon>Mucoromycotina</taxon>
        <taxon>Mucoromycetes</taxon>
        <taxon>Mucorales</taxon>
        <taxon>Mucorineae</taxon>
        <taxon>Rhizopodaceae</taxon>
        <taxon>Rhizopus</taxon>
    </lineage>
</organism>
<evidence type="ECO:0000313" key="1">
    <source>
        <dbReference type="EMBL" id="RCI05226.1"/>
    </source>
</evidence>
<dbReference type="AlphaFoldDB" id="A0A367KSS4"/>
<protein>
    <submittedName>
        <fullName evidence="1">Uncharacterized protein</fullName>
    </submittedName>
</protein>
<reference evidence="1 2" key="1">
    <citation type="journal article" date="2018" name="G3 (Bethesda)">
        <title>Phylogenetic and Phylogenomic Definition of Rhizopus Species.</title>
        <authorList>
            <person name="Gryganskyi A.P."/>
            <person name="Golan J."/>
            <person name="Dolatabadi S."/>
            <person name="Mondo S."/>
            <person name="Robb S."/>
            <person name="Idnurm A."/>
            <person name="Muszewska A."/>
            <person name="Steczkiewicz K."/>
            <person name="Masonjones S."/>
            <person name="Liao H.L."/>
            <person name="Gajdeczka M.T."/>
            <person name="Anike F."/>
            <person name="Vuek A."/>
            <person name="Anishchenko I.M."/>
            <person name="Voigt K."/>
            <person name="de Hoog G.S."/>
            <person name="Smith M.E."/>
            <person name="Heitman J."/>
            <person name="Vilgalys R."/>
            <person name="Stajich J.E."/>
        </authorList>
    </citation>
    <scope>NUCLEOTIDE SEQUENCE [LARGE SCALE GENOMIC DNA]</scope>
    <source>
        <strain evidence="1 2">LSU 92-RS-03</strain>
    </source>
</reference>
<comment type="caution">
    <text evidence="1">The sequence shown here is derived from an EMBL/GenBank/DDBJ whole genome shotgun (WGS) entry which is preliminary data.</text>
</comment>
<keyword evidence="2" id="KW-1185">Reference proteome</keyword>
<sequence length="123" mass="14183">MAILDHFNTMMQSFQPTTWWHHVLLVFTRVDYHPQLKLPTNIVSKKQSITQVLVPEIQRKFNLPSPPKYAFVSSKAPNCSYSKKGQCDCFAASKYHSDQMRTLKSRVNAILIENGGRWMPSVD</sequence>
<dbReference type="Proteomes" id="UP000253551">
    <property type="component" value="Unassembled WGS sequence"/>
</dbReference>
<dbReference type="STRING" id="4846.A0A367KSS4"/>
<dbReference type="OrthoDB" id="8954335at2759"/>
<dbReference type="EMBL" id="PJQM01000444">
    <property type="protein sequence ID" value="RCI05226.1"/>
    <property type="molecule type" value="Genomic_DNA"/>
</dbReference>